<proteinExistence type="predicted"/>
<dbReference type="EMBL" id="PGET01000001">
    <property type="protein sequence ID" value="PJJ28664.1"/>
    <property type="molecule type" value="Genomic_DNA"/>
</dbReference>
<evidence type="ECO:0000313" key="2">
    <source>
        <dbReference type="Proteomes" id="UP000231092"/>
    </source>
</evidence>
<name>A0A2M8Z5E4_9FIRM</name>
<gene>
    <name evidence="1" type="ORF">H171_2181</name>
</gene>
<organism evidence="1 2">
    <name type="scientific">[Clostridium] celerecrescens 18A</name>
    <dbReference type="NCBI Taxonomy" id="1286362"/>
    <lineage>
        <taxon>Bacteria</taxon>
        <taxon>Bacillati</taxon>
        <taxon>Bacillota</taxon>
        <taxon>Clostridia</taxon>
        <taxon>Lachnospirales</taxon>
        <taxon>Lachnospiraceae</taxon>
        <taxon>Lacrimispora</taxon>
    </lineage>
</organism>
<comment type="caution">
    <text evidence="1">The sequence shown here is derived from an EMBL/GenBank/DDBJ whole genome shotgun (WGS) entry which is preliminary data.</text>
</comment>
<dbReference type="AlphaFoldDB" id="A0A2M8Z5E4"/>
<dbReference type="RefSeq" id="WP_166433172.1">
    <property type="nucleotide sequence ID" value="NZ_PGET01000001.1"/>
</dbReference>
<evidence type="ECO:0000313" key="1">
    <source>
        <dbReference type="EMBL" id="PJJ28664.1"/>
    </source>
</evidence>
<protein>
    <submittedName>
        <fullName evidence="1">Uncharacterized protein</fullName>
    </submittedName>
</protein>
<accession>A0A2M8Z5E4</accession>
<reference evidence="1 2" key="1">
    <citation type="submission" date="2017-11" db="EMBL/GenBank/DDBJ databases">
        <title>Understudied soil microbes with underappreciated capabilities: Untangling the Clostridium saccharolyticum group.</title>
        <authorList>
            <person name="Leschine S."/>
        </authorList>
    </citation>
    <scope>NUCLEOTIDE SEQUENCE [LARGE SCALE GENOMIC DNA]</scope>
    <source>
        <strain evidence="1 2">18A</strain>
    </source>
</reference>
<dbReference type="Proteomes" id="UP000231092">
    <property type="component" value="Unassembled WGS sequence"/>
</dbReference>
<sequence>MESIKHKLVMALLVLCLIAVAAAIWYMIAVMPDGTEKEGTLVEAIPGWEMMVS</sequence>